<dbReference type="AlphaFoldDB" id="A0A9P4UA77"/>
<sequence>MIARVFTDHATARSNFKPLTYVDIFVLTVCPPVRHSSLAYAACDQDQKPSTPGHTAFGLLILRHLPIHYMACKRHDSSGDVVFQRFHFGGNIEVYRDVRYFEKGRFGRTFICMLREFDAPMSP</sequence>
<dbReference type="Proteomes" id="UP000799764">
    <property type="component" value="Unassembled WGS sequence"/>
</dbReference>
<reference evidence="1" key="1">
    <citation type="journal article" date="2020" name="Stud. Mycol.">
        <title>101 Dothideomycetes genomes: a test case for predicting lifestyles and emergence of pathogens.</title>
        <authorList>
            <person name="Haridas S."/>
            <person name="Albert R."/>
            <person name="Binder M."/>
            <person name="Bloem J."/>
            <person name="Labutti K."/>
            <person name="Salamov A."/>
            <person name="Andreopoulos B."/>
            <person name="Baker S."/>
            <person name="Barry K."/>
            <person name="Bills G."/>
            <person name="Bluhm B."/>
            <person name="Cannon C."/>
            <person name="Castanera R."/>
            <person name="Culley D."/>
            <person name="Daum C."/>
            <person name="Ezra D."/>
            <person name="Gonzalez J."/>
            <person name="Henrissat B."/>
            <person name="Kuo A."/>
            <person name="Liang C."/>
            <person name="Lipzen A."/>
            <person name="Lutzoni F."/>
            <person name="Magnuson J."/>
            <person name="Mondo S."/>
            <person name="Nolan M."/>
            <person name="Ohm R."/>
            <person name="Pangilinan J."/>
            <person name="Park H.-J."/>
            <person name="Ramirez L."/>
            <person name="Alfaro M."/>
            <person name="Sun H."/>
            <person name="Tritt A."/>
            <person name="Yoshinaga Y."/>
            <person name="Zwiers L.-H."/>
            <person name="Turgeon B."/>
            <person name="Goodwin S."/>
            <person name="Spatafora J."/>
            <person name="Crous P."/>
            <person name="Grigoriev I."/>
        </authorList>
    </citation>
    <scope>NUCLEOTIDE SEQUENCE</scope>
    <source>
        <strain evidence="1">CBS 690.94</strain>
    </source>
</reference>
<evidence type="ECO:0000313" key="1">
    <source>
        <dbReference type="EMBL" id="KAF2441968.1"/>
    </source>
</evidence>
<proteinExistence type="predicted"/>
<name>A0A9P4UA77_9PLEO</name>
<organism evidence="1 2">
    <name type="scientific">Karstenula rhodostoma CBS 690.94</name>
    <dbReference type="NCBI Taxonomy" id="1392251"/>
    <lineage>
        <taxon>Eukaryota</taxon>
        <taxon>Fungi</taxon>
        <taxon>Dikarya</taxon>
        <taxon>Ascomycota</taxon>
        <taxon>Pezizomycotina</taxon>
        <taxon>Dothideomycetes</taxon>
        <taxon>Pleosporomycetidae</taxon>
        <taxon>Pleosporales</taxon>
        <taxon>Massarineae</taxon>
        <taxon>Didymosphaeriaceae</taxon>
        <taxon>Karstenula</taxon>
    </lineage>
</organism>
<dbReference type="OrthoDB" id="526941at2759"/>
<comment type="caution">
    <text evidence="1">The sequence shown here is derived from an EMBL/GenBank/DDBJ whole genome shotgun (WGS) entry which is preliminary data.</text>
</comment>
<evidence type="ECO:0000313" key="2">
    <source>
        <dbReference type="Proteomes" id="UP000799764"/>
    </source>
</evidence>
<accession>A0A9P4UA77</accession>
<dbReference type="EMBL" id="MU001505">
    <property type="protein sequence ID" value="KAF2441968.1"/>
    <property type="molecule type" value="Genomic_DNA"/>
</dbReference>
<keyword evidence="2" id="KW-1185">Reference proteome</keyword>
<gene>
    <name evidence="1" type="ORF">P171DRAFT_83376</name>
</gene>
<protein>
    <submittedName>
        <fullName evidence="1">Uncharacterized protein</fullName>
    </submittedName>
</protein>